<comment type="caution">
    <text evidence="1">The sequence shown here is derived from an EMBL/GenBank/DDBJ whole genome shotgun (WGS) entry which is preliminary data.</text>
</comment>
<dbReference type="Proteomes" id="UP001060215">
    <property type="component" value="Chromosome 2"/>
</dbReference>
<reference evidence="1 2" key="1">
    <citation type="journal article" date="2022" name="Plant J.">
        <title>Chromosome-level genome of Camellia lanceoleosa provides a valuable resource for understanding genome evolution and self-incompatibility.</title>
        <authorList>
            <person name="Gong W."/>
            <person name="Xiao S."/>
            <person name="Wang L."/>
            <person name="Liao Z."/>
            <person name="Chang Y."/>
            <person name="Mo W."/>
            <person name="Hu G."/>
            <person name="Li W."/>
            <person name="Zhao G."/>
            <person name="Zhu H."/>
            <person name="Hu X."/>
            <person name="Ji K."/>
            <person name="Xiang X."/>
            <person name="Song Q."/>
            <person name="Yuan D."/>
            <person name="Jin S."/>
            <person name="Zhang L."/>
        </authorList>
    </citation>
    <scope>NUCLEOTIDE SEQUENCE [LARGE SCALE GENOMIC DNA]</scope>
    <source>
        <strain evidence="1">SQ_2022a</strain>
    </source>
</reference>
<keyword evidence="2" id="KW-1185">Reference proteome</keyword>
<organism evidence="1 2">
    <name type="scientific">Camellia lanceoleosa</name>
    <dbReference type="NCBI Taxonomy" id="1840588"/>
    <lineage>
        <taxon>Eukaryota</taxon>
        <taxon>Viridiplantae</taxon>
        <taxon>Streptophyta</taxon>
        <taxon>Embryophyta</taxon>
        <taxon>Tracheophyta</taxon>
        <taxon>Spermatophyta</taxon>
        <taxon>Magnoliopsida</taxon>
        <taxon>eudicotyledons</taxon>
        <taxon>Gunneridae</taxon>
        <taxon>Pentapetalae</taxon>
        <taxon>asterids</taxon>
        <taxon>Ericales</taxon>
        <taxon>Theaceae</taxon>
        <taxon>Camellia</taxon>
    </lineage>
</organism>
<name>A0ACC0HUP1_9ERIC</name>
<evidence type="ECO:0000313" key="2">
    <source>
        <dbReference type="Proteomes" id="UP001060215"/>
    </source>
</evidence>
<keyword evidence="1" id="KW-0413">Isomerase</keyword>
<accession>A0ACC0HUP1</accession>
<sequence>MRNFDISTSNWKRSGFPGESEIWEVKREESEGGAGQVDVDCCVEDLESVNLPSLGDLSPKALNYIQQLESELSSAKKVFGEIAEGHETLQRINEAYVDDKSRPYKNIRIKHTYILDDPFDDPSQLSELIPDASPEGKPKDESQDDERE</sequence>
<evidence type="ECO:0000313" key="1">
    <source>
        <dbReference type="EMBL" id="KAI8017050.1"/>
    </source>
</evidence>
<dbReference type="EMBL" id="CM045759">
    <property type="protein sequence ID" value="KAI8017050.1"/>
    <property type="molecule type" value="Genomic_DNA"/>
</dbReference>
<proteinExistence type="predicted"/>
<protein>
    <submittedName>
        <fullName evidence="1">Peptidyl-prolyl cis-trans isomerase CYP59</fullName>
    </submittedName>
</protein>
<gene>
    <name evidence="1" type="ORF">LOK49_LG04G02939</name>
</gene>